<evidence type="ECO:0000256" key="7">
    <source>
        <dbReference type="SAM" id="Phobius"/>
    </source>
</evidence>
<gene>
    <name evidence="9" type="ORF">dnm_046920</name>
</gene>
<feature type="region of interest" description="Disordered" evidence="6">
    <location>
        <begin position="600"/>
        <end position="622"/>
    </location>
</feature>
<dbReference type="InterPro" id="IPR051310">
    <property type="entry name" value="MCP_chemotaxis"/>
</dbReference>
<dbReference type="PANTHER" id="PTHR43531">
    <property type="entry name" value="PROTEIN ICFG"/>
    <property type="match status" value="1"/>
</dbReference>
<dbReference type="FunFam" id="1.10.287.950:FF:000001">
    <property type="entry name" value="Methyl-accepting chemotaxis sensory transducer"/>
    <property type="match status" value="1"/>
</dbReference>
<dbReference type="SMART" id="SM00283">
    <property type="entry name" value="MA"/>
    <property type="match status" value="1"/>
</dbReference>
<keyword evidence="10" id="KW-1185">Reference proteome</keyword>
<dbReference type="CDD" id="cd11386">
    <property type="entry name" value="MCP_signal"/>
    <property type="match status" value="1"/>
</dbReference>
<evidence type="ECO:0000256" key="4">
    <source>
        <dbReference type="PROSITE-ProRule" id="PRU00284"/>
    </source>
</evidence>
<dbReference type="EMBL" id="CP061800">
    <property type="protein sequence ID" value="QTA88645.1"/>
    <property type="molecule type" value="Genomic_DNA"/>
</dbReference>
<dbReference type="KEGG" id="dmm:dnm_046920"/>
<dbReference type="GO" id="GO:0007165">
    <property type="term" value="P:signal transduction"/>
    <property type="evidence" value="ECO:0007669"/>
    <property type="project" value="UniProtKB-KW"/>
</dbReference>
<sequence length="845" mass="94226">MLKKIKIGMKLSLGFGFVLALTALVAFVGIYDLNSVQNGVEKADSVNLIARLLLETRRQEKNFIIMKDSAYIEEVRKEIETILEYSEITKNKFIKQINADQMDQVIKLTKNYENAFKTYAEVTEEKNALKEQMESHAADVLTQAEAIQMDQREQLEKMRLYHAEQMKNKNVMTDDIYVLFNYVFEAKNYELLMMDDKKQFLNEWRTVNQKIYALVNDMKTRLKKESKRLHADKIFEKYKEHEASVLKYLDTESEIEKNRLLNTGTAVVRQINAIRDSKEKELARYHTAFEAELNDRASKIFDLKDIIKSFIASEKNEKTFILSNDIKYQDMAKKDLAKAVDLAKTLSSEFKSELNAELGQALIKSLEDYGTAFDRFVSLFLSQWETYPIMVKSAREAQNVCEEAHTDHKNKMFHEIRSSKWIIFIAAVAAMAIGFIAAFFITQSIATPIRQITDFVIKLNKGDLSERLPMGRAVNCSEILGCEDKDCSCFGKEAECWTEAGSFSMFPTCFRVIQGEHCHTCKAYKKAAPNQLEEMGLTLNAMAHTLNIKANAAMGIAGGDLDQTIRVTSKKDIIGQALRDMIEGLNDLIRQVNEAGTEVASESSQVAASSQSLSQGAAEQASSLEQASSSMIEIGSRTKANAENASRANELAGQTKKLAELGMQEMKDMIAAMANINSASQAIAKIIKVIDEIAFQTNLLSLNAAVEAARAGRHGKGFAVVAEEVRNLAGRSAKAAKETAEIIEGAVKKAEKGNEIASQTDQSLNRIMESVTKVAELINEIAASSDEQVQAIAQVNQGLGEIDQVTQQNAANAEETASAAHELAEQASYLQEILGQFKLKKTVQD</sequence>
<dbReference type="InterPro" id="IPR004089">
    <property type="entry name" value="MCPsignal_dom"/>
</dbReference>
<dbReference type="InterPro" id="IPR004090">
    <property type="entry name" value="Chemotax_Me-accpt_rcpt"/>
</dbReference>
<feature type="domain" description="Methyl-accepting transducer" evidence="8">
    <location>
        <begin position="595"/>
        <end position="824"/>
    </location>
</feature>
<keyword evidence="4" id="KW-0807">Transducer</keyword>
<reference evidence="9" key="1">
    <citation type="journal article" date="2021" name="Microb. Physiol.">
        <title>Proteogenomic Insights into the Physiology of Marine, Sulfate-Reducing, Filamentous Desulfonema limicola and Desulfonema magnum.</title>
        <authorList>
            <person name="Schnaars V."/>
            <person name="Wohlbrand L."/>
            <person name="Scheve S."/>
            <person name="Hinrichs C."/>
            <person name="Reinhardt R."/>
            <person name="Rabus R."/>
        </authorList>
    </citation>
    <scope>NUCLEOTIDE SEQUENCE</scope>
    <source>
        <strain evidence="9">4be13</strain>
    </source>
</reference>
<feature type="coiled-coil region" evidence="5">
    <location>
        <begin position="112"/>
        <end position="139"/>
    </location>
</feature>
<dbReference type="PRINTS" id="PR00260">
    <property type="entry name" value="CHEMTRNSDUCR"/>
</dbReference>
<dbReference type="InterPro" id="IPR032255">
    <property type="entry name" value="HBM"/>
</dbReference>
<evidence type="ECO:0000256" key="5">
    <source>
        <dbReference type="SAM" id="Coils"/>
    </source>
</evidence>
<proteinExistence type="inferred from homology"/>
<evidence type="ECO:0000313" key="9">
    <source>
        <dbReference type="EMBL" id="QTA88645.1"/>
    </source>
</evidence>
<dbReference type="Proteomes" id="UP000663722">
    <property type="component" value="Chromosome"/>
</dbReference>
<evidence type="ECO:0000256" key="2">
    <source>
        <dbReference type="ARBA" id="ARBA00022500"/>
    </source>
</evidence>
<evidence type="ECO:0000256" key="3">
    <source>
        <dbReference type="ARBA" id="ARBA00029447"/>
    </source>
</evidence>
<keyword evidence="7" id="KW-0812">Transmembrane</keyword>
<evidence type="ECO:0000259" key="8">
    <source>
        <dbReference type="PROSITE" id="PS50111"/>
    </source>
</evidence>
<evidence type="ECO:0000256" key="6">
    <source>
        <dbReference type="SAM" id="MobiDB-lite"/>
    </source>
</evidence>
<dbReference type="PANTHER" id="PTHR43531:SF11">
    <property type="entry name" value="METHYL-ACCEPTING CHEMOTAXIS PROTEIN 3"/>
    <property type="match status" value="1"/>
</dbReference>
<feature type="transmembrane region" description="Helical" evidence="7">
    <location>
        <begin position="421"/>
        <end position="441"/>
    </location>
</feature>
<comment type="subcellular location">
    <subcellularLocation>
        <location evidence="1">Membrane</location>
    </subcellularLocation>
</comment>
<dbReference type="PROSITE" id="PS50111">
    <property type="entry name" value="CHEMOTAXIS_TRANSDUC_2"/>
    <property type="match status" value="1"/>
</dbReference>
<dbReference type="Gene3D" id="6.10.340.10">
    <property type="match status" value="1"/>
</dbReference>
<dbReference type="Gene3D" id="1.10.287.950">
    <property type="entry name" value="Methyl-accepting chemotaxis protein"/>
    <property type="match status" value="1"/>
</dbReference>
<accession>A0A975BPE0</accession>
<name>A0A975BPE0_9BACT</name>
<dbReference type="RefSeq" id="WP_246556327.1">
    <property type="nucleotide sequence ID" value="NZ_CP061800.1"/>
</dbReference>
<keyword evidence="7" id="KW-0472">Membrane</keyword>
<dbReference type="AlphaFoldDB" id="A0A975BPE0"/>
<protein>
    <submittedName>
        <fullName evidence="9">Methyl-accepting chemotaxis protein signailling domain-containing protein</fullName>
    </submittedName>
</protein>
<dbReference type="GO" id="GO:0006935">
    <property type="term" value="P:chemotaxis"/>
    <property type="evidence" value="ECO:0007669"/>
    <property type="project" value="UniProtKB-KW"/>
</dbReference>
<keyword evidence="5" id="KW-0175">Coiled coil</keyword>
<dbReference type="SUPFAM" id="SSF58104">
    <property type="entry name" value="Methyl-accepting chemotaxis protein (MCP) signaling domain"/>
    <property type="match status" value="1"/>
</dbReference>
<evidence type="ECO:0000313" key="10">
    <source>
        <dbReference type="Proteomes" id="UP000663722"/>
    </source>
</evidence>
<evidence type="ECO:0000256" key="1">
    <source>
        <dbReference type="ARBA" id="ARBA00004370"/>
    </source>
</evidence>
<dbReference type="GO" id="GO:0005886">
    <property type="term" value="C:plasma membrane"/>
    <property type="evidence" value="ECO:0007669"/>
    <property type="project" value="TreeGrafter"/>
</dbReference>
<dbReference type="GO" id="GO:0004888">
    <property type="term" value="F:transmembrane signaling receptor activity"/>
    <property type="evidence" value="ECO:0007669"/>
    <property type="project" value="InterPro"/>
</dbReference>
<dbReference type="Pfam" id="PF00015">
    <property type="entry name" value="MCPsignal"/>
    <property type="match status" value="1"/>
</dbReference>
<keyword evidence="2" id="KW-0145">Chemotaxis</keyword>
<comment type="similarity">
    <text evidence="3">Belongs to the methyl-accepting chemotaxis (MCP) protein family.</text>
</comment>
<keyword evidence="7" id="KW-1133">Transmembrane helix</keyword>
<organism evidence="9 10">
    <name type="scientific">Desulfonema magnum</name>
    <dbReference type="NCBI Taxonomy" id="45655"/>
    <lineage>
        <taxon>Bacteria</taxon>
        <taxon>Pseudomonadati</taxon>
        <taxon>Thermodesulfobacteriota</taxon>
        <taxon>Desulfobacteria</taxon>
        <taxon>Desulfobacterales</taxon>
        <taxon>Desulfococcaceae</taxon>
        <taxon>Desulfonema</taxon>
    </lineage>
</organism>
<dbReference type="SMART" id="SM01358">
    <property type="entry name" value="HBM"/>
    <property type="match status" value="1"/>
</dbReference>